<accession>A0ABY5ANA1</accession>
<dbReference type="SUPFAM" id="SSF46689">
    <property type="entry name" value="Homeodomain-like"/>
    <property type="match status" value="1"/>
</dbReference>
<evidence type="ECO:0000313" key="2">
    <source>
        <dbReference type="EMBL" id="USR90687.1"/>
    </source>
</evidence>
<dbReference type="EMBL" id="CP098611">
    <property type="protein sequence ID" value="USR90687.1"/>
    <property type="molecule type" value="Genomic_DNA"/>
</dbReference>
<name>A0ABY5ANA1_9CYAN</name>
<protein>
    <submittedName>
        <fullName evidence="2">Transposase</fullName>
    </submittedName>
</protein>
<dbReference type="InterPro" id="IPR009057">
    <property type="entry name" value="Homeodomain-like_sf"/>
</dbReference>
<feature type="region of interest" description="Disordered" evidence="1">
    <location>
        <begin position="54"/>
        <end position="153"/>
    </location>
</feature>
<keyword evidence="3" id="KW-1185">Reference proteome</keyword>
<feature type="region of interest" description="Disordered" evidence="1">
    <location>
        <begin position="1"/>
        <end position="24"/>
    </location>
</feature>
<dbReference type="Proteomes" id="UP001056708">
    <property type="component" value="Chromosome"/>
</dbReference>
<evidence type="ECO:0000256" key="1">
    <source>
        <dbReference type="SAM" id="MobiDB-lite"/>
    </source>
</evidence>
<sequence>MSAKKLSDADKQEIIEQYRQPGETTSTLAQRYGVSNSTISRLLKSSFSAQEYDQLVQQKRSHRSAGGDRRSQRRKPILRDSSSEADTSNGDSGEQLQLELPNDHSSRRQPRTASSSPEETLSPGVQMLAEPEMEDTQKKPSPSKSSKTDDRSLIPLTIEPLAKASIPKTCYLVVDRSSELISRPLREFNDLGEIPAAEIASKTLPVFDNHRVARRFANRNQRVMKVPDSQMLQKTGPHLQAKGITRIFFDGQVYSL</sequence>
<feature type="compositionally biased region" description="Polar residues" evidence="1">
    <location>
        <begin position="84"/>
        <end position="95"/>
    </location>
</feature>
<dbReference type="RefSeq" id="WP_252662711.1">
    <property type="nucleotide sequence ID" value="NZ_CP098611.1"/>
</dbReference>
<organism evidence="2 3">
    <name type="scientific">Phormidium yuhuli AB48</name>
    <dbReference type="NCBI Taxonomy" id="2940671"/>
    <lineage>
        <taxon>Bacteria</taxon>
        <taxon>Bacillati</taxon>
        <taxon>Cyanobacteriota</taxon>
        <taxon>Cyanophyceae</taxon>
        <taxon>Oscillatoriophycideae</taxon>
        <taxon>Oscillatoriales</taxon>
        <taxon>Oscillatoriaceae</taxon>
        <taxon>Phormidium</taxon>
        <taxon>Phormidium yuhuli</taxon>
    </lineage>
</organism>
<dbReference type="Gene3D" id="1.10.10.60">
    <property type="entry name" value="Homeodomain-like"/>
    <property type="match status" value="1"/>
</dbReference>
<reference evidence="2" key="1">
    <citation type="submission" date="2022-06" db="EMBL/GenBank/DDBJ databases">
        <title>Genome sequence of Phormidium yuhuli AB48 isolated from an industrial photobioreactor environment.</title>
        <authorList>
            <person name="Qiu Y."/>
            <person name="Noonan A.J.C."/>
            <person name="Dofher K."/>
            <person name="Koch M."/>
            <person name="Kieft B."/>
            <person name="Lin X."/>
            <person name="Ziels R.M."/>
            <person name="Hallam S.J."/>
        </authorList>
    </citation>
    <scope>NUCLEOTIDE SEQUENCE</scope>
    <source>
        <strain evidence="2">AB48</strain>
    </source>
</reference>
<evidence type="ECO:0000313" key="3">
    <source>
        <dbReference type="Proteomes" id="UP001056708"/>
    </source>
</evidence>
<feature type="compositionally biased region" description="Basic and acidic residues" evidence="1">
    <location>
        <begin position="1"/>
        <end position="16"/>
    </location>
</feature>
<proteinExistence type="predicted"/>
<gene>
    <name evidence="2" type="ORF">NEA10_17985</name>
</gene>
<dbReference type="Pfam" id="PF13384">
    <property type="entry name" value="HTH_23"/>
    <property type="match status" value="1"/>
</dbReference>